<protein>
    <submittedName>
        <fullName evidence="5">EAL domain-containing protein</fullName>
    </submittedName>
</protein>
<dbReference type="Pfam" id="PF00563">
    <property type="entry name" value="EAL"/>
    <property type="match status" value="1"/>
</dbReference>
<dbReference type="RefSeq" id="WP_315724734.1">
    <property type="nucleotide sequence ID" value="NZ_JAVUPU010000003.1"/>
</dbReference>
<dbReference type="InterPro" id="IPR029787">
    <property type="entry name" value="Nucleotide_cyclase"/>
</dbReference>
<keyword evidence="2" id="KW-0472">Membrane</keyword>
<dbReference type="NCBIfam" id="TIGR00254">
    <property type="entry name" value="GGDEF"/>
    <property type="match status" value="1"/>
</dbReference>
<sequence length="554" mass="59976">MQTNVANKNGRAKRIRRASLIKAELVAASVTIAAILLFAVMGSAVLPESLRAIAGAGRGADPILVTALLLNIALILFGWRRSRDLKEQVAARADAEEQAHSLAYRDYTTGLHNRRFLVTLAAKAYRRTEGAAALLVIDLDHFKKVNDLHGHATGDRLLNIVASIIQASVPDNSCCARLGGDEFAVLLLDATPADADLVAEQILASFSEPVEMDGRLVHVGASLGISYGGGRILDVEALLRRGDIAMYEAKRRGRNHAVIFDRQMEEELRQRSELEADMRVGIRTGQFMPYYQPQIDLLSGKLHGLEVLARWVHPTKGLLEPTEFIPIAEASGLISDLSLDVMRQALAEAKDWESELMLAVNVSPVQLKDPLLAQRVIKVLIETGFAPQRLELEITESSLFDNLDLALTTIESLKNYGITVSLDDFGTGYSSLTQLQALPFDRIKIDRSFVTSMVDNDESAAIVSSILNLGASLGLPVTAEGIETPAIKHALSILGCAQGQGWLIGRPVPAAGLKDFLNRAGPAAQPLHAGEAAADAPRERRARKRGPSTDHQVA</sequence>
<keyword evidence="2" id="KW-0812">Transmembrane</keyword>
<dbReference type="PANTHER" id="PTHR33121">
    <property type="entry name" value="CYCLIC DI-GMP PHOSPHODIESTERASE PDEF"/>
    <property type="match status" value="1"/>
</dbReference>
<organism evidence="5 6">
    <name type="scientific">Sphingosinicella rhizophila</name>
    <dbReference type="NCBI Taxonomy" id="3050082"/>
    <lineage>
        <taxon>Bacteria</taxon>
        <taxon>Pseudomonadati</taxon>
        <taxon>Pseudomonadota</taxon>
        <taxon>Alphaproteobacteria</taxon>
        <taxon>Sphingomonadales</taxon>
        <taxon>Sphingosinicellaceae</taxon>
        <taxon>Sphingosinicella</taxon>
    </lineage>
</organism>
<dbReference type="InterPro" id="IPR050706">
    <property type="entry name" value="Cyclic-di-GMP_PDE-like"/>
</dbReference>
<dbReference type="InterPro" id="IPR035919">
    <property type="entry name" value="EAL_sf"/>
</dbReference>
<keyword evidence="2" id="KW-1133">Transmembrane helix</keyword>
<evidence type="ECO:0000256" key="2">
    <source>
        <dbReference type="SAM" id="Phobius"/>
    </source>
</evidence>
<dbReference type="SUPFAM" id="SSF55073">
    <property type="entry name" value="Nucleotide cyclase"/>
    <property type="match status" value="1"/>
</dbReference>
<evidence type="ECO:0000256" key="1">
    <source>
        <dbReference type="SAM" id="MobiDB-lite"/>
    </source>
</evidence>
<keyword evidence="6" id="KW-1185">Reference proteome</keyword>
<comment type="caution">
    <text evidence="5">The sequence shown here is derived from an EMBL/GenBank/DDBJ whole genome shotgun (WGS) entry which is preliminary data.</text>
</comment>
<feature type="transmembrane region" description="Helical" evidence="2">
    <location>
        <begin position="21"/>
        <end position="42"/>
    </location>
</feature>
<dbReference type="InterPro" id="IPR043128">
    <property type="entry name" value="Rev_trsase/Diguanyl_cyclase"/>
</dbReference>
<dbReference type="Proteomes" id="UP001259572">
    <property type="component" value="Unassembled WGS sequence"/>
</dbReference>
<dbReference type="PANTHER" id="PTHR33121:SF70">
    <property type="entry name" value="SIGNALING PROTEIN YKOW"/>
    <property type="match status" value="1"/>
</dbReference>
<reference evidence="5 6" key="1">
    <citation type="submission" date="2023-05" db="EMBL/GenBank/DDBJ databases">
        <authorList>
            <person name="Guo Y."/>
        </authorList>
    </citation>
    <scope>NUCLEOTIDE SEQUENCE [LARGE SCALE GENOMIC DNA]</scope>
    <source>
        <strain evidence="5 6">GR2756</strain>
    </source>
</reference>
<evidence type="ECO:0000313" key="5">
    <source>
        <dbReference type="EMBL" id="MDT9598562.1"/>
    </source>
</evidence>
<dbReference type="Gene3D" id="3.20.20.450">
    <property type="entry name" value="EAL domain"/>
    <property type="match status" value="1"/>
</dbReference>
<dbReference type="InterPro" id="IPR001633">
    <property type="entry name" value="EAL_dom"/>
</dbReference>
<dbReference type="Gene3D" id="3.30.70.270">
    <property type="match status" value="1"/>
</dbReference>
<dbReference type="PROSITE" id="PS50883">
    <property type="entry name" value="EAL"/>
    <property type="match status" value="1"/>
</dbReference>
<proteinExistence type="predicted"/>
<dbReference type="Pfam" id="PF00990">
    <property type="entry name" value="GGDEF"/>
    <property type="match status" value="1"/>
</dbReference>
<dbReference type="SMART" id="SM00052">
    <property type="entry name" value="EAL"/>
    <property type="match status" value="1"/>
</dbReference>
<evidence type="ECO:0000313" key="6">
    <source>
        <dbReference type="Proteomes" id="UP001259572"/>
    </source>
</evidence>
<dbReference type="InterPro" id="IPR000160">
    <property type="entry name" value="GGDEF_dom"/>
</dbReference>
<feature type="domain" description="GGDEF" evidence="4">
    <location>
        <begin position="130"/>
        <end position="262"/>
    </location>
</feature>
<dbReference type="EMBL" id="JAVUPU010000003">
    <property type="protein sequence ID" value="MDT9598562.1"/>
    <property type="molecule type" value="Genomic_DNA"/>
</dbReference>
<dbReference type="CDD" id="cd01948">
    <property type="entry name" value="EAL"/>
    <property type="match status" value="1"/>
</dbReference>
<evidence type="ECO:0000259" key="4">
    <source>
        <dbReference type="PROSITE" id="PS50887"/>
    </source>
</evidence>
<feature type="domain" description="EAL" evidence="3">
    <location>
        <begin position="271"/>
        <end position="521"/>
    </location>
</feature>
<gene>
    <name evidence="5" type="ORF">RQX22_06325</name>
</gene>
<feature type="transmembrane region" description="Helical" evidence="2">
    <location>
        <begin position="62"/>
        <end position="79"/>
    </location>
</feature>
<evidence type="ECO:0000259" key="3">
    <source>
        <dbReference type="PROSITE" id="PS50883"/>
    </source>
</evidence>
<dbReference type="CDD" id="cd01949">
    <property type="entry name" value="GGDEF"/>
    <property type="match status" value="1"/>
</dbReference>
<dbReference type="PROSITE" id="PS50887">
    <property type="entry name" value="GGDEF"/>
    <property type="match status" value="1"/>
</dbReference>
<dbReference type="SMART" id="SM00267">
    <property type="entry name" value="GGDEF"/>
    <property type="match status" value="1"/>
</dbReference>
<accession>A0ABU3Q5J0</accession>
<feature type="region of interest" description="Disordered" evidence="1">
    <location>
        <begin position="524"/>
        <end position="554"/>
    </location>
</feature>
<name>A0ABU3Q5J0_9SPHN</name>
<dbReference type="SUPFAM" id="SSF141868">
    <property type="entry name" value="EAL domain-like"/>
    <property type="match status" value="1"/>
</dbReference>